<feature type="compositionally biased region" description="Polar residues" evidence="5">
    <location>
        <begin position="397"/>
        <end position="414"/>
    </location>
</feature>
<dbReference type="GO" id="GO:0005886">
    <property type="term" value="C:plasma membrane"/>
    <property type="evidence" value="ECO:0007669"/>
    <property type="project" value="TreeGrafter"/>
</dbReference>
<keyword evidence="2 6" id="KW-0812">Transmembrane</keyword>
<comment type="caution">
    <text evidence="7">The sequence shown here is derived from an EMBL/GenBank/DDBJ whole genome shotgun (WGS) entry which is preliminary data.</text>
</comment>
<name>A0A9P9AAC6_9PEZI</name>
<accession>A0A9P9AAC6</accession>
<evidence type="ECO:0000256" key="1">
    <source>
        <dbReference type="ARBA" id="ARBA00004141"/>
    </source>
</evidence>
<dbReference type="OrthoDB" id="3358017at2759"/>
<comment type="subcellular location">
    <subcellularLocation>
        <location evidence="1">Membrane</location>
        <topology evidence="1">Multi-pass membrane protein</topology>
    </subcellularLocation>
</comment>
<dbReference type="EMBL" id="JAGSXJ010000006">
    <property type="protein sequence ID" value="KAH6690489.1"/>
    <property type="molecule type" value="Genomic_DNA"/>
</dbReference>
<evidence type="ECO:0000313" key="7">
    <source>
        <dbReference type="EMBL" id="KAH6690489.1"/>
    </source>
</evidence>
<feature type="region of interest" description="Disordered" evidence="5">
    <location>
        <begin position="276"/>
        <end position="331"/>
    </location>
</feature>
<feature type="compositionally biased region" description="Low complexity" evidence="5">
    <location>
        <begin position="379"/>
        <end position="389"/>
    </location>
</feature>
<gene>
    <name evidence="7" type="ORF">F5X68DRAFT_203090</name>
</gene>
<dbReference type="InterPro" id="IPR007568">
    <property type="entry name" value="RTA1"/>
</dbReference>
<organism evidence="7 8">
    <name type="scientific">Plectosphaerella plurivora</name>
    <dbReference type="NCBI Taxonomy" id="936078"/>
    <lineage>
        <taxon>Eukaryota</taxon>
        <taxon>Fungi</taxon>
        <taxon>Dikarya</taxon>
        <taxon>Ascomycota</taxon>
        <taxon>Pezizomycotina</taxon>
        <taxon>Sordariomycetes</taxon>
        <taxon>Hypocreomycetidae</taxon>
        <taxon>Glomerellales</taxon>
        <taxon>Plectosphaerellaceae</taxon>
        <taxon>Plectosphaerella</taxon>
    </lineage>
</organism>
<evidence type="ECO:0000256" key="3">
    <source>
        <dbReference type="ARBA" id="ARBA00022989"/>
    </source>
</evidence>
<evidence type="ECO:0000256" key="5">
    <source>
        <dbReference type="SAM" id="MobiDB-lite"/>
    </source>
</evidence>
<proteinExistence type="predicted"/>
<dbReference type="GO" id="GO:0000324">
    <property type="term" value="C:fungal-type vacuole"/>
    <property type="evidence" value="ECO:0007669"/>
    <property type="project" value="TreeGrafter"/>
</dbReference>
<evidence type="ECO:0000313" key="8">
    <source>
        <dbReference type="Proteomes" id="UP000770015"/>
    </source>
</evidence>
<feature type="transmembrane region" description="Helical" evidence="6">
    <location>
        <begin position="27"/>
        <end position="45"/>
    </location>
</feature>
<dbReference type="PANTHER" id="PTHR31465:SF9">
    <property type="entry name" value="SPHINGOID LONG-CHAIN BASE TRANSPORTER RSB1"/>
    <property type="match status" value="1"/>
</dbReference>
<dbReference type="PANTHER" id="PTHR31465">
    <property type="entry name" value="PROTEIN RTA1-RELATED"/>
    <property type="match status" value="1"/>
</dbReference>
<reference evidence="7" key="1">
    <citation type="journal article" date="2021" name="Nat. Commun.">
        <title>Genetic determinants of endophytism in the Arabidopsis root mycobiome.</title>
        <authorList>
            <person name="Mesny F."/>
            <person name="Miyauchi S."/>
            <person name="Thiergart T."/>
            <person name="Pickel B."/>
            <person name="Atanasova L."/>
            <person name="Karlsson M."/>
            <person name="Huettel B."/>
            <person name="Barry K.W."/>
            <person name="Haridas S."/>
            <person name="Chen C."/>
            <person name="Bauer D."/>
            <person name="Andreopoulos W."/>
            <person name="Pangilinan J."/>
            <person name="LaButti K."/>
            <person name="Riley R."/>
            <person name="Lipzen A."/>
            <person name="Clum A."/>
            <person name="Drula E."/>
            <person name="Henrissat B."/>
            <person name="Kohler A."/>
            <person name="Grigoriev I.V."/>
            <person name="Martin F.M."/>
            <person name="Hacquard S."/>
        </authorList>
    </citation>
    <scope>NUCLEOTIDE SEQUENCE</scope>
    <source>
        <strain evidence="7">MPI-SDFR-AT-0117</strain>
    </source>
</reference>
<keyword evidence="8" id="KW-1185">Reference proteome</keyword>
<dbReference type="Pfam" id="PF04479">
    <property type="entry name" value="RTA1"/>
    <property type="match status" value="1"/>
</dbReference>
<keyword evidence="3 6" id="KW-1133">Transmembrane helix</keyword>
<evidence type="ECO:0000256" key="4">
    <source>
        <dbReference type="ARBA" id="ARBA00023136"/>
    </source>
</evidence>
<protein>
    <submittedName>
        <fullName evidence="7">Uncharacterized protein</fullName>
    </submittedName>
</protein>
<feature type="transmembrane region" description="Helical" evidence="6">
    <location>
        <begin position="52"/>
        <end position="73"/>
    </location>
</feature>
<feature type="transmembrane region" description="Helical" evidence="6">
    <location>
        <begin position="245"/>
        <end position="265"/>
    </location>
</feature>
<evidence type="ECO:0000256" key="2">
    <source>
        <dbReference type="ARBA" id="ARBA00022692"/>
    </source>
</evidence>
<feature type="transmembrane region" description="Helical" evidence="6">
    <location>
        <begin position="85"/>
        <end position="112"/>
    </location>
</feature>
<feature type="compositionally biased region" description="Polar residues" evidence="5">
    <location>
        <begin position="314"/>
        <end position="331"/>
    </location>
</feature>
<feature type="compositionally biased region" description="Polar residues" evidence="5">
    <location>
        <begin position="343"/>
        <end position="359"/>
    </location>
</feature>
<dbReference type="AlphaFoldDB" id="A0A9P9AAC6"/>
<evidence type="ECO:0000256" key="6">
    <source>
        <dbReference type="SAM" id="Phobius"/>
    </source>
</evidence>
<feature type="transmembrane region" description="Helical" evidence="6">
    <location>
        <begin position="124"/>
        <end position="148"/>
    </location>
</feature>
<keyword evidence="4 6" id="KW-0472">Membrane</keyword>
<dbReference type="Proteomes" id="UP000770015">
    <property type="component" value="Unassembled WGS sequence"/>
</dbReference>
<feature type="transmembrane region" description="Helical" evidence="6">
    <location>
        <begin position="210"/>
        <end position="230"/>
    </location>
</feature>
<feature type="region of interest" description="Disordered" evidence="5">
    <location>
        <begin position="343"/>
        <end position="437"/>
    </location>
</feature>
<feature type="transmembrane region" description="Helical" evidence="6">
    <location>
        <begin position="160"/>
        <end position="189"/>
    </location>
</feature>
<sequence length="437" mass="46903">MAGSCFPNDCPVPGGFLRYQPSKEGNAVILAAFAALIPVTLGLGYRFRAPTFALLLTAGLLMEVVGFSARVLMHNSLADTTYFTLFLVGTALGPTLVAAAVFSILPHALTIYGKHVCPVRPRQVAFASASLVVIVGLLEVVGSVLIPFRVAGLKMSDSALILVAGLIVQAVALVLFVGVHLWITICLTGEQVRLDLKYAPIYESSQFRRFLLVMQIGALLLFGHTIYRAIEVASGISGPVFQNQVAFMIANGALPLTVCVLLCVFSPGAAFGRAWGPTSPLRHGKRSPRPPPLSSPMVPYEATQSPRRTGGGDSKQQTPTTASSLPLQSSTMATSVRYNPATQTMAQQSPGSAPKNSPTHWREQRRLSAWPLNDSGSVPTQPSPQTSPTFELRVPHSEQSPTFLAQQQHQQSARTDGRRNSRPAQTPGNLVQEDTLW</sequence>